<evidence type="ECO:0000259" key="3">
    <source>
        <dbReference type="Pfam" id="PF25954"/>
    </source>
</evidence>
<keyword evidence="6" id="KW-1185">Reference proteome</keyword>
<reference evidence="6" key="1">
    <citation type="submission" date="2017-08" db="EMBL/GenBank/DDBJ databases">
        <authorList>
            <person name="Huang Z."/>
        </authorList>
    </citation>
    <scope>NUCLEOTIDE SEQUENCE [LARGE SCALE GENOMIC DNA]</scope>
    <source>
        <strain evidence="6">SA5d-4</strain>
    </source>
</reference>
<protein>
    <submittedName>
        <fullName evidence="5">Uncharacterized protein</fullName>
    </submittedName>
</protein>
<evidence type="ECO:0000256" key="2">
    <source>
        <dbReference type="SAM" id="Coils"/>
    </source>
</evidence>
<dbReference type="AlphaFoldDB" id="A0A263BY85"/>
<sequence length="399" mass="43436">MKKLIFLLFFTSFLISCSSKEITSEKIDKQVIPVDVMKVEKKELSETIELTGLATPGVIYPIITQTPSLVETVSIKVGDKVSKDDTLITLNKEAAQEQYDLAKKSVIQLEQLVNATDSSRGEQALQQFEQLQQELNEALKRSQALLEGLETGAVTALDLAQSTLEVSLKQAQVAQAAALLQQGTGVSMYQLEAQLLEAKQKLKQAELLLENMTIKAPISGYISEVNVFENGVALPNSPLAIIIQIDPIYATFQLNSFQISKVAQGMPATVSFEGVNEMFSGKVTTVSPTADVRTNAFQIQIPLANSDSLIKGGMKATANLTIDEIQHALVISADAIIYDNDETFVYIAEDNKAIKQKVTLGFRSGDLVQILAGLTNGQLVITNGKERLTNNASIQVRNE</sequence>
<dbReference type="Proteomes" id="UP000217083">
    <property type="component" value="Unassembled WGS sequence"/>
</dbReference>
<dbReference type="SUPFAM" id="SSF111369">
    <property type="entry name" value="HlyD-like secretion proteins"/>
    <property type="match status" value="1"/>
</dbReference>
<dbReference type="RefSeq" id="WP_094920871.1">
    <property type="nucleotide sequence ID" value="NZ_NPIA01000001.1"/>
</dbReference>
<dbReference type="Gene3D" id="1.10.287.470">
    <property type="entry name" value="Helix hairpin bin"/>
    <property type="match status" value="1"/>
</dbReference>
<feature type="domain" description="CusB-like beta-barrel" evidence="3">
    <location>
        <begin position="258"/>
        <end position="321"/>
    </location>
</feature>
<dbReference type="GO" id="GO:1990281">
    <property type="term" value="C:efflux pump complex"/>
    <property type="evidence" value="ECO:0007669"/>
    <property type="project" value="TreeGrafter"/>
</dbReference>
<evidence type="ECO:0000256" key="1">
    <source>
        <dbReference type="ARBA" id="ARBA00009477"/>
    </source>
</evidence>
<dbReference type="PROSITE" id="PS51257">
    <property type="entry name" value="PROKAR_LIPOPROTEIN"/>
    <property type="match status" value="1"/>
</dbReference>
<dbReference type="Gene3D" id="2.40.30.170">
    <property type="match status" value="1"/>
</dbReference>
<dbReference type="Gene3D" id="2.40.420.20">
    <property type="match status" value="1"/>
</dbReference>
<comment type="caution">
    <text evidence="5">The sequence shown here is derived from an EMBL/GenBank/DDBJ whole genome shotgun (WGS) entry which is preliminary data.</text>
</comment>
<feature type="domain" description="YknX-like C-terminal permuted SH3-like" evidence="4">
    <location>
        <begin position="329"/>
        <end position="395"/>
    </location>
</feature>
<reference evidence="5 6" key="2">
    <citation type="submission" date="2017-09" db="EMBL/GenBank/DDBJ databases">
        <title>Bacillus patelloidae sp. nov., isolated from the intestinal tract of a marine limpet.</title>
        <authorList>
            <person name="Liu R."/>
            <person name="Dong C."/>
            <person name="Shao Z."/>
        </authorList>
    </citation>
    <scope>NUCLEOTIDE SEQUENCE [LARGE SCALE GENOMIC DNA]</scope>
    <source>
        <strain evidence="5 6">SA5d-4</strain>
    </source>
</reference>
<dbReference type="PANTHER" id="PTHR30469:SF15">
    <property type="entry name" value="HLYD FAMILY OF SECRETION PROTEINS"/>
    <property type="match status" value="1"/>
</dbReference>
<dbReference type="InterPro" id="IPR006143">
    <property type="entry name" value="RND_pump_MFP"/>
</dbReference>
<comment type="similarity">
    <text evidence="1">Belongs to the membrane fusion protein (MFP) (TC 8.A.1) family.</text>
</comment>
<accession>A0A263BY85</accession>
<dbReference type="Gene3D" id="2.40.50.100">
    <property type="match status" value="1"/>
</dbReference>
<proteinExistence type="inferred from homology"/>
<dbReference type="GO" id="GO:0015562">
    <property type="term" value="F:efflux transmembrane transporter activity"/>
    <property type="evidence" value="ECO:0007669"/>
    <property type="project" value="TreeGrafter"/>
</dbReference>
<dbReference type="InterPro" id="IPR058792">
    <property type="entry name" value="Beta-barrel_RND_2"/>
</dbReference>
<gene>
    <name evidence="5" type="ORF">CIB95_01460</name>
</gene>
<dbReference type="Pfam" id="PF25954">
    <property type="entry name" value="Beta-barrel_RND_2"/>
    <property type="match status" value="1"/>
</dbReference>
<evidence type="ECO:0000259" key="4">
    <source>
        <dbReference type="Pfam" id="PF25989"/>
    </source>
</evidence>
<dbReference type="EMBL" id="NPIA01000001">
    <property type="protein sequence ID" value="OZM58267.1"/>
    <property type="molecule type" value="Genomic_DNA"/>
</dbReference>
<feature type="coiled-coil region" evidence="2">
    <location>
        <begin position="92"/>
        <end position="148"/>
    </location>
</feature>
<dbReference type="InterPro" id="IPR058637">
    <property type="entry name" value="YknX-like_C"/>
</dbReference>
<keyword evidence="2" id="KW-0175">Coiled coil</keyword>
<dbReference type="Pfam" id="PF25989">
    <property type="entry name" value="YknX_C"/>
    <property type="match status" value="1"/>
</dbReference>
<dbReference type="NCBIfam" id="TIGR01730">
    <property type="entry name" value="RND_mfp"/>
    <property type="match status" value="1"/>
</dbReference>
<organism evidence="5 6">
    <name type="scientific">Lottiidibacillus patelloidae</name>
    <dbReference type="NCBI Taxonomy" id="2670334"/>
    <lineage>
        <taxon>Bacteria</taxon>
        <taxon>Bacillati</taxon>
        <taxon>Bacillota</taxon>
        <taxon>Bacilli</taxon>
        <taxon>Bacillales</taxon>
        <taxon>Bacillaceae</taxon>
        <taxon>Lottiidibacillus</taxon>
    </lineage>
</organism>
<feature type="coiled-coil region" evidence="2">
    <location>
        <begin position="188"/>
        <end position="215"/>
    </location>
</feature>
<evidence type="ECO:0000313" key="6">
    <source>
        <dbReference type="Proteomes" id="UP000217083"/>
    </source>
</evidence>
<dbReference type="PANTHER" id="PTHR30469">
    <property type="entry name" value="MULTIDRUG RESISTANCE PROTEIN MDTA"/>
    <property type="match status" value="1"/>
</dbReference>
<name>A0A263BY85_9BACI</name>
<evidence type="ECO:0000313" key="5">
    <source>
        <dbReference type="EMBL" id="OZM58267.1"/>
    </source>
</evidence>